<gene>
    <name evidence="5" type="ORF">HJC23_010699</name>
</gene>
<dbReference type="EMBL" id="JABMIG020000550">
    <property type="protein sequence ID" value="KAL3775211.1"/>
    <property type="molecule type" value="Genomic_DNA"/>
</dbReference>
<dbReference type="PROSITE" id="PS50234">
    <property type="entry name" value="VWFA"/>
    <property type="match status" value="1"/>
</dbReference>
<protein>
    <recommendedName>
        <fullName evidence="4">VWFA domain-containing protein</fullName>
    </recommendedName>
</protein>
<dbReference type="Pfam" id="PF02809">
    <property type="entry name" value="UIM"/>
    <property type="match status" value="3"/>
</dbReference>
<dbReference type="Gene3D" id="3.40.50.410">
    <property type="entry name" value="von Willebrand factor, type A domain"/>
    <property type="match status" value="1"/>
</dbReference>
<feature type="compositionally biased region" description="Polar residues" evidence="3">
    <location>
        <begin position="34"/>
        <end position="47"/>
    </location>
</feature>
<evidence type="ECO:0000313" key="6">
    <source>
        <dbReference type="Proteomes" id="UP001516023"/>
    </source>
</evidence>
<evidence type="ECO:0000256" key="1">
    <source>
        <dbReference type="ARBA" id="ARBA00005574"/>
    </source>
</evidence>
<dbReference type="SMART" id="SM00327">
    <property type="entry name" value="VWA"/>
    <property type="match status" value="1"/>
</dbReference>
<dbReference type="Proteomes" id="UP001516023">
    <property type="component" value="Unassembled WGS sequence"/>
</dbReference>
<feature type="compositionally biased region" description="Basic and acidic residues" evidence="3">
    <location>
        <begin position="481"/>
        <end position="497"/>
    </location>
</feature>
<dbReference type="GO" id="GO:0000502">
    <property type="term" value="C:proteasome complex"/>
    <property type="evidence" value="ECO:0007669"/>
    <property type="project" value="UniProtKB-KW"/>
</dbReference>
<name>A0ABD3NJV1_9STRA</name>
<dbReference type="PANTHER" id="PTHR10223:SF0">
    <property type="entry name" value="26S PROTEASOME NON-ATPASE REGULATORY SUBUNIT 4"/>
    <property type="match status" value="1"/>
</dbReference>
<dbReference type="SMART" id="SM00726">
    <property type="entry name" value="UIM"/>
    <property type="match status" value="3"/>
</dbReference>
<keyword evidence="6" id="KW-1185">Reference proteome</keyword>
<proteinExistence type="inferred from homology"/>
<accession>A0ABD3NJV1</accession>
<feature type="region of interest" description="Disordered" evidence="3">
    <location>
        <begin position="398"/>
        <end position="422"/>
    </location>
</feature>
<feature type="region of interest" description="Disordered" evidence="3">
    <location>
        <begin position="1"/>
        <end position="50"/>
    </location>
</feature>
<comment type="similarity">
    <text evidence="1">Belongs to the proteasome subunit S5A family.</text>
</comment>
<feature type="region of interest" description="Disordered" evidence="3">
    <location>
        <begin position="334"/>
        <end position="380"/>
    </location>
</feature>
<dbReference type="SUPFAM" id="SSF53300">
    <property type="entry name" value="vWA-like"/>
    <property type="match status" value="1"/>
</dbReference>
<feature type="non-terminal residue" evidence="5">
    <location>
        <position position="1"/>
    </location>
</feature>
<comment type="caution">
    <text evidence="5">The sequence shown here is derived from an EMBL/GenBank/DDBJ whole genome shotgun (WGS) entry which is preliminary data.</text>
</comment>
<dbReference type="FunFam" id="3.40.50.410:FF:000005">
    <property type="entry name" value="26S proteasome non-ATPase regulatory subunit 4"/>
    <property type="match status" value="1"/>
</dbReference>
<evidence type="ECO:0000256" key="2">
    <source>
        <dbReference type="ARBA" id="ARBA00022942"/>
    </source>
</evidence>
<sequence length="497" mass="52460">RRRRKKEKKEKKKKKKKKKKKEKTAQQHAGRLETPSNILTTPRQSNEQADDCRKYLTPPFLSTPPPPTTTTMPLESCMILLDTSEYMRNGDYLPTRLDAQSDAANMIVNQKTASNPESTVGVIRMSSSGPASGAELLVSPTDDLGKILSALHRVPLSGKMVNGTSTRDAVDVPASVQVATLALKHRRNKNGAQRIVLFVGSPLSHADVRSLVKAGKQLKKNNVFIDVIALGELEENEPKLRELVDAANGTSTDDNAERNCHLVTIPAGVLPSDVLISSPILRGDGGGMAMGDGSGGGGAGGGGGDAFAEYGGVDPNMDPELAMALRVSMEEERARQERAAAAAAAAAGNESKESEGGDATTAGGDPMQVGEGVVGHGNNMEDLTDEDALLQQALAMSMAENEAATSSENAGRNEDTAMDTGDDDEDAAMQMALQMSMQGEGEDNATDSAAAPGQFQDPAFVSNLLGSLPGVNPDDPAIQEALRKAKEDADKKDKDKE</sequence>
<dbReference type="InterPro" id="IPR027040">
    <property type="entry name" value="PSMD4"/>
</dbReference>
<feature type="compositionally biased region" description="Basic residues" evidence="3">
    <location>
        <begin position="1"/>
        <end position="22"/>
    </location>
</feature>
<keyword evidence="2" id="KW-0647">Proteasome</keyword>
<dbReference type="PROSITE" id="PS50330">
    <property type="entry name" value="UIM"/>
    <property type="match status" value="3"/>
</dbReference>
<reference evidence="5 6" key="1">
    <citation type="journal article" date="2020" name="G3 (Bethesda)">
        <title>Improved Reference Genome for Cyclotella cryptica CCMP332, a Model for Cell Wall Morphogenesis, Salinity Adaptation, and Lipid Production in Diatoms (Bacillariophyta).</title>
        <authorList>
            <person name="Roberts W.R."/>
            <person name="Downey K.M."/>
            <person name="Ruck E.C."/>
            <person name="Traller J.C."/>
            <person name="Alverson A.J."/>
        </authorList>
    </citation>
    <scope>NUCLEOTIDE SEQUENCE [LARGE SCALE GENOMIC DNA]</scope>
    <source>
        <strain evidence="5 6">CCMP332</strain>
    </source>
</reference>
<dbReference type="PANTHER" id="PTHR10223">
    <property type="entry name" value="26S PROTEASOME NON-ATPASE REGULATORY SUBUNIT 4"/>
    <property type="match status" value="1"/>
</dbReference>
<evidence type="ECO:0000256" key="3">
    <source>
        <dbReference type="SAM" id="MobiDB-lite"/>
    </source>
</evidence>
<dbReference type="AlphaFoldDB" id="A0ABD3NJV1"/>
<dbReference type="FunFam" id="1.10.287.3990:FF:000004">
    <property type="entry name" value="26S proteasome regulatory subunit N10"/>
    <property type="match status" value="1"/>
</dbReference>
<evidence type="ECO:0000313" key="5">
    <source>
        <dbReference type="EMBL" id="KAL3775211.1"/>
    </source>
</evidence>
<dbReference type="InterPro" id="IPR002035">
    <property type="entry name" value="VWF_A"/>
</dbReference>
<organism evidence="5 6">
    <name type="scientific">Cyclotella cryptica</name>
    <dbReference type="NCBI Taxonomy" id="29204"/>
    <lineage>
        <taxon>Eukaryota</taxon>
        <taxon>Sar</taxon>
        <taxon>Stramenopiles</taxon>
        <taxon>Ochrophyta</taxon>
        <taxon>Bacillariophyta</taxon>
        <taxon>Coscinodiscophyceae</taxon>
        <taxon>Thalassiosirophycidae</taxon>
        <taxon>Stephanodiscales</taxon>
        <taxon>Stephanodiscaceae</taxon>
        <taxon>Cyclotella</taxon>
    </lineage>
</organism>
<feature type="region of interest" description="Disordered" evidence="3">
    <location>
        <begin position="436"/>
        <end position="497"/>
    </location>
</feature>
<dbReference type="InterPro" id="IPR003903">
    <property type="entry name" value="UIM_dom"/>
</dbReference>
<dbReference type="Pfam" id="PF13519">
    <property type="entry name" value="VWA_2"/>
    <property type="match status" value="1"/>
</dbReference>
<feature type="compositionally biased region" description="Low complexity" evidence="3">
    <location>
        <begin position="398"/>
        <end position="410"/>
    </location>
</feature>
<evidence type="ECO:0000259" key="4">
    <source>
        <dbReference type="PROSITE" id="PS50234"/>
    </source>
</evidence>
<feature type="domain" description="VWFA" evidence="4">
    <location>
        <begin position="76"/>
        <end position="280"/>
    </location>
</feature>
<dbReference type="Gene3D" id="1.10.287.3990">
    <property type="match status" value="1"/>
</dbReference>
<dbReference type="InterPro" id="IPR036465">
    <property type="entry name" value="vWFA_dom_sf"/>
</dbReference>